<evidence type="ECO:0000256" key="11">
    <source>
        <dbReference type="RuleBase" id="RU003953"/>
    </source>
</evidence>
<dbReference type="Gene3D" id="1.10.3090.10">
    <property type="entry name" value="cca-adding enzyme, domain 2"/>
    <property type="match status" value="1"/>
</dbReference>
<comment type="caution">
    <text evidence="13">The sequence shown here is derived from an EMBL/GenBank/DDBJ whole genome shotgun (WGS) entry which is preliminary data.</text>
</comment>
<keyword evidence="8" id="KW-0547">Nucleotide-binding</keyword>
<comment type="similarity">
    <text evidence="2 11">Belongs to the tRNA nucleotidyltransferase/poly(A) polymerase family.</text>
</comment>
<feature type="domain" description="Poly A polymerase head" evidence="12">
    <location>
        <begin position="37"/>
        <end position="159"/>
    </location>
</feature>
<dbReference type="PANTHER" id="PTHR47788">
    <property type="entry name" value="POLYA POLYMERASE"/>
    <property type="match status" value="1"/>
</dbReference>
<evidence type="ECO:0000256" key="2">
    <source>
        <dbReference type="ARBA" id="ARBA00007265"/>
    </source>
</evidence>
<dbReference type="InterPro" id="IPR002646">
    <property type="entry name" value="PolA_pol_head_dom"/>
</dbReference>
<reference evidence="14" key="1">
    <citation type="journal article" date="2019" name="Int. J. Syst. Evol. Microbiol.">
        <title>The Global Catalogue of Microorganisms (GCM) 10K type strain sequencing project: providing services to taxonomists for standard genome sequencing and annotation.</title>
        <authorList>
            <consortium name="The Broad Institute Genomics Platform"/>
            <consortium name="The Broad Institute Genome Sequencing Center for Infectious Disease"/>
            <person name="Wu L."/>
            <person name="Ma J."/>
        </authorList>
    </citation>
    <scope>NUCLEOTIDE SEQUENCE [LARGE SCALE GENOMIC DNA]</scope>
    <source>
        <strain evidence="14">JCM 16918</strain>
    </source>
</reference>
<keyword evidence="7" id="KW-0479">Metal-binding</keyword>
<dbReference type="InterPro" id="IPR043519">
    <property type="entry name" value="NT_sf"/>
</dbReference>
<evidence type="ECO:0000256" key="3">
    <source>
        <dbReference type="ARBA" id="ARBA00022555"/>
    </source>
</evidence>
<evidence type="ECO:0000256" key="7">
    <source>
        <dbReference type="ARBA" id="ARBA00022723"/>
    </source>
</evidence>
<evidence type="ECO:0000256" key="8">
    <source>
        <dbReference type="ARBA" id="ARBA00022741"/>
    </source>
</evidence>
<keyword evidence="4 11" id="KW-0808">Transferase</keyword>
<proteinExistence type="inferred from homology"/>
<organism evidence="13 14">
    <name type="scientific">Deinococcus daejeonensis</name>
    <dbReference type="NCBI Taxonomy" id="1007098"/>
    <lineage>
        <taxon>Bacteria</taxon>
        <taxon>Thermotogati</taxon>
        <taxon>Deinococcota</taxon>
        <taxon>Deinococci</taxon>
        <taxon>Deinococcales</taxon>
        <taxon>Deinococcaceae</taxon>
        <taxon>Deinococcus</taxon>
    </lineage>
</organism>
<sequence length="374" mass="38995">MIHPAGAAEAAWGHLRADDRAWLLTLAARAGAGGVALVGGAVRDALLGGTPLDLDVVIPDGDVEALAAATGLATVFHPAFGNATVTLPDGRAVDLVRARRESYPVPGGNPVPQPGTLADDLRRRDFALNALALHLSPTGARTLLDEVGGLDDLRARVLRPLHAGSFHEDASRLVRGARLAARLDLRAHPDLLAQVPDAVAMADRTPRLWAELRLLLHEPRPGRAAGVLRSWGAGTLLPDTAQLDALDARRDAGAAVPFTAYAAALLHAAPDPGALAGRLSLGDRPAALLDRALSDTPFPDGTPERELRALLRPDAYPPLTGRDVLTLGVPPGRGVGEALSHLAALRRAGQVRSPDDERAALKAFLATKGPHASL</sequence>
<evidence type="ECO:0000256" key="1">
    <source>
        <dbReference type="ARBA" id="ARBA00001946"/>
    </source>
</evidence>
<keyword evidence="14" id="KW-1185">Reference proteome</keyword>
<keyword evidence="5" id="KW-0819">tRNA processing</keyword>
<dbReference type="Gene3D" id="3.30.460.10">
    <property type="entry name" value="Beta Polymerase, domain 2"/>
    <property type="match status" value="1"/>
</dbReference>
<keyword evidence="3" id="KW-0820">tRNA-binding</keyword>
<comment type="cofactor">
    <cofactor evidence="1">
        <name>Mg(2+)</name>
        <dbReference type="ChEBI" id="CHEBI:18420"/>
    </cofactor>
</comment>
<dbReference type="InterPro" id="IPR052390">
    <property type="entry name" value="tRNA_nt/polyA_polymerase"/>
</dbReference>
<evidence type="ECO:0000256" key="6">
    <source>
        <dbReference type="ARBA" id="ARBA00022695"/>
    </source>
</evidence>
<evidence type="ECO:0000256" key="4">
    <source>
        <dbReference type="ARBA" id="ARBA00022679"/>
    </source>
</evidence>
<dbReference type="SUPFAM" id="SSF81301">
    <property type="entry name" value="Nucleotidyltransferase"/>
    <property type="match status" value="1"/>
</dbReference>
<evidence type="ECO:0000256" key="5">
    <source>
        <dbReference type="ARBA" id="ARBA00022694"/>
    </source>
</evidence>
<evidence type="ECO:0000259" key="12">
    <source>
        <dbReference type="Pfam" id="PF01743"/>
    </source>
</evidence>
<name>A0ABQ2J2X4_9DEIO</name>
<evidence type="ECO:0000313" key="14">
    <source>
        <dbReference type="Proteomes" id="UP000645517"/>
    </source>
</evidence>
<dbReference type="Proteomes" id="UP000645517">
    <property type="component" value="Unassembled WGS sequence"/>
</dbReference>
<dbReference type="Pfam" id="PF01743">
    <property type="entry name" value="PolyA_pol"/>
    <property type="match status" value="1"/>
</dbReference>
<keyword evidence="9" id="KW-0460">Magnesium</keyword>
<evidence type="ECO:0000256" key="9">
    <source>
        <dbReference type="ARBA" id="ARBA00022842"/>
    </source>
</evidence>
<dbReference type="PANTHER" id="PTHR47788:SF1">
    <property type="entry name" value="A-ADDING TRNA NUCLEOTIDYLTRANSFERASE"/>
    <property type="match status" value="1"/>
</dbReference>
<protein>
    <submittedName>
        <fullName evidence="13">tRNA nucleotidyltransferase</fullName>
    </submittedName>
</protein>
<dbReference type="SUPFAM" id="SSF81891">
    <property type="entry name" value="Poly A polymerase C-terminal region-like"/>
    <property type="match status" value="1"/>
</dbReference>
<evidence type="ECO:0000313" key="13">
    <source>
        <dbReference type="EMBL" id="GGN35761.1"/>
    </source>
</evidence>
<gene>
    <name evidence="13" type="ORF">GCM10010842_15890</name>
</gene>
<evidence type="ECO:0000256" key="10">
    <source>
        <dbReference type="ARBA" id="ARBA00022884"/>
    </source>
</evidence>
<keyword evidence="6" id="KW-0548">Nucleotidyltransferase</keyword>
<accession>A0ABQ2J2X4</accession>
<keyword evidence="10 11" id="KW-0694">RNA-binding</keyword>
<dbReference type="EMBL" id="BMOR01000005">
    <property type="protein sequence ID" value="GGN35761.1"/>
    <property type="molecule type" value="Genomic_DNA"/>
</dbReference>